<evidence type="ECO:0000259" key="5">
    <source>
        <dbReference type="Pfam" id="PF00884"/>
    </source>
</evidence>
<evidence type="ECO:0000256" key="1">
    <source>
        <dbReference type="ARBA" id="ARBA00008779"/>
    </source>
</evidence>
<dbReference type="InterPro" id="IPR017850">
    <property type="entry name" value="Alkaline_phosphatase_core_sf"/>
</dbReference>
<proteinExistence type="inferred from homology"/>
<evidence type="ECO:0000256" key="4">
    <source>
        <dbReference type="ARBA" id="ARBA00022837"/>
    </source>
</evidence>
<evidence type="ECO:0000313" key="6">
    <source>
        <dbReference type="EMBL" id="NME69146.1"/>
    </source>
</evidence>
<dbReference type="Proteomes" id="UP000576082">
    <property type="component" value="Unassembled WGS sequence"/>
</dbReference>
<dbReference type="GO" id="GO:0004065">
    <property type="term" value="F:arylsulfatase activity"/>
    <property type="evidence" value="ECO:0007669"/>
    <property type="project" value="TreeGrafter"/>
</dbReference>
<dbReference type="AlphaFoldDB" id="A0A7X9X9X4"/>
<comment type="caution">
    <text evidence="6">The sequence shown here is derived from an EMBL/GenBank/DDBJ whole genome shotgun (WGS) entry which is preliminary data.</text>
</comment>
<dbReference type="RefSeq" id="WP_169657432.1">
    <property type="nucleotide sequence ID" value="NZ_JABANE010000036.1"/>
</dbReference>
<dbReference type="PANTHER" id="PTHR42693:SF53">
    <property type="entry name" value="ENDO-4-O-SULFATASE"/>
    <property type="match status" value="1"/>
</dbReference>
<dbReference type="InterPro" id="IPR000917">
    <property type="entry name" value="Sulfatase_N"/>
</dbReference>
<dbReference type="Pfam" id="PF00884">
    <property type="entry name" value="Sulfatase"/>
    <property type="match status" value="1"/>
</dbReference>
<protein>
    <submittedName>
        <fullName evidence="6">Sulfatase-like hydrolase/transferase</fullName>
    </submittedName>
</protein>
<accession>A0A7X9X9X4</accession>
<feature type="domain" description="Sulfatase N-terminal" evidence="5">
    <location>
        <begin position="34"/>
        <end position="341"/>
    </location>
</feature>
<dbReference type="Gene3D" id="3.40.720.10">
    <property type="entry name" value="Alkaline Phosphatase, subunit A"/>
    <property type="match status" value="1"/>
</dbReference>
<name>A0A7X9X9X4_9BACT</name>
<sequence>MKKLISYLSVGILLFSSCQKTQNDTSKVKEEKLPNVVIFLADDAGYADFGFQGSKNIPTPNLDNLASGGVVFTDAHTTCSVCSPSRAGLLTGRYQHRFGHENNFLHGKYGMDTTEVTMADVLKTKGYNTAIFGKWHLGTQDYFHPNSRGFDEFYGFLGGHRGYFFNPDKYDGADKTSTQINHNGKHEAFEGYLTDVLADRAIDFIQDSKKSEKPFLALLSFNAVHTPLQAKEEDLEKFKDHPRQKVAAMTYSLDEAIGNVMETLRKEGLEENTLVFFFSDNGGTGNGDNSPLKSNKGYEFEGGHRVPYLMYWKGQVKGGVTYDGLTSTLDVMPTILKAAGIDKTPKQLDGVDLLPFVNGAQEGMPHDELYWRIGDWKAARYKNYKLVKAEQVGHVVYNLDEDISEQKVLNDALPKVENKLLTNLTNWENDVIAPAWPGTAGWTEVKRYAYGDLFENRKPTITSPGQLKKLKVQK</sequence>
<dbReference type="SUPFAM" id="SSF53649">
    <property type="entry name" value="Alkaline phosphatase-like"/>
    <property type="match status" value="1"/>
</dbReference>
<dbReference type="GO" id="GO:0046872">
    <property type="term" value="F:metal ion binding"/>
    <property type="evidence" value="ECO:0007669"/>
    <property type="project" value="UniProtKB-KW"/>
</dbReference>
<dbReference type="EMBL" id="JABANE010000036">
    <property type="protein sequence ID" value="NME69146.1"/>
    <property type="molecule type" value="Genomic_DNA"/>
</dbReference>
<keyword evidence="7" id="KW-1185">Reference proteome</keyword>
<dbReference type="PANTHER" id="PTHR42693">
    <property type="entry name" value="ARYLSULFATASE FAMILY MEMBER"/>
    <property type="match status" value="1"/>
</dbReference>
<evidence type="ECO:0000256" key="2">
    <source>
        <dbReference type="ARBA" id="ARBA00022723"/>
    </source>
</evidence>
<keyword evidence="2" id="KW-0479">Metal-binding</keyword>
<dbReference type="PROSITE" id="PS51257">
    <property type="entry name" value="PROKAR_LIPOPROTEIN"/>
    <property type="match status" value="1"/>
</dbReference>
<dbReference type="InterPro" id="IPR050738">
    <property type="entry name" value="Sulfatase"/>
</dbReference>
<keyword evidence="6" id="KW-0808">Transferase</keyword>
<evidence type="ECO:0000313" key="7">
    <source>
        <dbReference type="Proteomes" id="UP000576082"/>
    </source>
</evidence>
<gene>
    <name evidence="6" type="ORF">HHU12_14315</name>
</gene>
<dbReference type="GO" id="GO:0016740">
    <property type="term" value="F:transferase activity"/>
    <property type="evidence" value="ECO:0007669"/>
    <property type="project" value="UniProtKB-KW"/>
</dbReference>
<comment type="similarity">
    <text evidence="1">Belongs to the sulfatase family.</text>
</comment>
<dbReference type="InterPro" id="IPR024607">
    <property type="entry name" value="Sulfatase_CS"/>
</dbReference>
<organism evidence="6 7">
    <name type="scientific">Flammeovirga aprica JL-4</name>
    <dbReference type="NCBI Taxonomy" id="694437"/>
    <lineage>
        <taxon>Bacteria</taxon>
        <taxon>Pseudomonadati</taxon>
        <taxon>Bacteroidota</taxon>
        <taxon>Cytophagia</taxon>
        <taxon>Cytophagales</taxon>
        <taxon>Flammeovirgaceae</taxon>
        <taxon>Flammeovirga</taxon>
    </lineage>
</organism>
<keyword evidence="4" id="KW-0106">Calcium</keyword>
<dbReference type="PROSITE" id="PS00523">
    <property type="entry name" value="SULFATASE_1"/>
    <property type="match status" value="1"/>
</dbReference>
<evidence type="ECO:0000256" key="3">
    <source>
        <dbReference type="ARBA" id="ARBA00022801"/>
    </source>
</evidence>
<keyword evidence="3 6" id="KW-0378">Hydrolase</keyword>
<reference evidence="6 7" key="1">
    <citation type="submission" date="2020-04" db="EMBL/GenBank/DDBJ databases">
        <title>Flammeovirga sp. SR4, a novel species isolated from seawater.</title>
        <authorList>
            <person name="Wang X."/>
        </authorList>
    </citation>
    <scope>NUCLEOTIDE SEQUENCE [LARGE SCALE GENOMIC DNA]</scope>
    <source>
        <strain evidence="6 7">ATCC 23126</strain>
    </source>
</reference>